<evidence type="ECO:0000256" key="1">
    <source>
        <dbReference type="ARBA" id="ARBA00008061"/>
    </source>
</evidence>
<dbReference type="CDD" id="cd11333">
    <property type="entry name" value="AmyAc_SI_OligoGlu_DGase"/>
    <property type="match status" value="1"/>
</dbReference>
<keyword evidence="3" id="KW-0326">Glycosidase</keyword>
<evidence type="ECO:0000256" key="2">
    <source>
        <dbReference type="ARBA" id="ARBA00022801"/>
    </source>
</evidence>
<dbReference type="Proteomes" id="UP000003656">
    <property type="component" value="Unassembled WGS sequence"/>
</dbReference>
<comment type="similarity">
    <text evidence="1">Belongs to the glycosyl hydrolase 13 family.</text>
</comment>
<dbReference type="SMART" id="SM00642">
    <property type="entry name" value="Aamy"/>
    <property type="match status" value="1"/>
</dbReference>
<evidence type="ECO:0000313" key="5">
    <source>
        <dbReference type="EMBL" id="EFA22465.1"/>
    </source>
</evidence>
<evidence type="ECO:0000313" key="6">
    <source>
        <dbReference type="Proteomes" id="UP000003656"/>
    </source>
</evidence>
<dbReference type="PANTHER" id="PTHR10357:SF179">
    <property type="entry name" value="NEUTRAL AND BASIC AMINO ACID TRANSPORT PROTEIN RBAT"/>
    <property type="match status" value="1"/>
</dbReference>
<dbReference type="EMBL" id="ABXB03000004">
    <property type="protein sequence ID" value="EFA22465.1"/>
    <property type="molecule type" value="Genomic_DNA"/>
</dbReference>
<dbReference type="SUPFAM" id="SSF51011">
    <property type="entry name" value="Glycosyl hydrolase domain"/>
    <property type="match status" value="1"/>
</dbReference>
<evidence type="ECO:0000259" key="4">
    <source>
        <dbReference type="SMART" id="SM00642"/>
    </source>
</evidence>
<dbReference type="InterPro" id="IPR006047">
    <property type="entry name" value="GH13_cat_dom"/>
</dbReference>
<dbReference type="GO" id="GO:0009313">
    <property type="term" value="P:oligosaccharide catabolic process"/>
    <property type="evidence" value="ECO:0007669"/>
    <property type="project" value="TreeGrafter"/>
</dbReference>
<gene>
    <name evidence="5" type="ORF">BIFGAL_04229</name>
</gene>
<dbReference type="GO" id="GO:0004556">
    <property type="term" value="F:alpha-amylase activity"/>
    <property type="evidence" value="ECO:0007669"/>
    <property type="project" value="TreeGrafter"/>
</dbReference>
<dbReference type="eggNOG" id="COG0366">
    <property type="taxonomic scope" value="Bacteria"/>
</dbReference>
<dbReference type="SUPFAM" id="SSF51445">
    <property type="entry name" value="(Trans)glycosidases"/>
    <property type="match status" value="1"/>
</dbReference>
<dbReference type="AlphaFoldDB" id="D1NWH9"/>
<protein>
    <submittedName>
        <fullName evidence="5">Alpha amylase, catalytic domain protein</fullName>
    </submittedName>
</protein>
<dbReference type="Gene3D" id="2.60.40.1180">
    <property type="entry name" value="Golgi alpha-mannosidase II"/>
    <property type="match status" value="1"/>
</dbReference>
<dbReference type="InterPro" id="IPR045857">
    <property type="entry name" value="O16G_dom_2"/>
</dbReference>
<dbReference type="Gene3D" id="3.20.20.80">
    <property type="entry name" value="Glycosidases"/>
    <property type="match status" value="1"/>
</dbReference>
<dbReference type="STRING" id="561180.BIFGAL_04229"/>
<comment type="caution">
    <text evidence="5">The sequence shown here is derived from an EMBL/GenBank/DDBJ whole genome shotgun (WGS) entry which is preliminary data.</text>
</comment>
<dbReference type="Pfam" id="PF00128">
    <property type="entry name" value="Alpha-amylase"/>
    <property type="match status" value="1"/>
</dbReference>
<dbReference type="PANTHER" id="PTHR10357">
    <property type="entry name" value="ALPHA-AMYLASE FAMILY MEMBER"/>
    <property type="match status" value="1"/>
</dbReference>
<sequence length="614" mass="69436">MNNRKECDVTSFNRKDLPDVIRTNGARPNPWWANAVVYQIYPRSFQDSNNDGIGDIKGITSRLDYLADLGVDVVWLSPVYVSPQDDNGYDIADYQAIDPMFGTMDDMDELLAQAHARGIKVIMDLVVNHTSDEHAWFQASRSKDDPHADWYWWRPARPGFEPGTPGAEPNQWGSYFGGSAWQYDPKRGEYFLHQYSPKQPDLNWENPAVRQAVYRMMNWWMDRGIDGFRMDVITQISKVTDESGRLPGEPGSHVEDGPVNEEGYTSAFEFCSDGPRLDEFLEEMRREVFEGREGYLNVGEAPGVHAERNGQITDPGRRELDMLFQFDHLGIDQVGPKWVTKPFSVRALREQMRRQQEAVAERGWTSCFTCNHDQPRVASRWGDESARSAKAFGLLTHLHRGTPYIYEGEELGMTNAHFTSLDQYRDLESINAFRQRVEEAQVQSAESMMDGIALMGRDNARTPMQWDDSRYAGFMDADSSAQPWLAVNSNHDRINAAAQVHDDDSVFSFYKKLIELRHDNPVVAAGSWRLVDDDDASVYAFVRELGVDRLLTVVNLTDQPARVPSSTLQLISDQFEDAAAIKQAVVLSTTTPAGSASGLADGMLEPWEGVLLHL</sequence>
<dbReference type="InterPro" id="IPR013780">
    <property type="entry name" value="Glyco_hydro_b"/>
</dbReference>
<dbReference type="NCBIfam" id="NF008183">
    <property type="entry name" value="PRK10933.1"/>
    <property type="match status" value="1"/>
</dbReference>
<dbReference type="FunFam" id="3.90.400.10:FF:000002">
    <property type="entry name" value="Sucrose isomerase"/>
    <property type="match status" value="1"/>
</dbReference>
<evidence type="ECO:0000256" key="3">
    <source>
        <dbReference type="ARBA" id="ARBA00023295"/>
    </source>
</evidence>
<dbReference type="InterPro" id="IPR017853">
    <property type="entry name" value="GH"/>
</dbReference>
<feature type="domain" description="Glycosyl hydrolase family 13 catalytic" evidence="4">
    <location>
        <begin position="39"/>
        <end position="461"/>
    </location>
</feature>
<accession>D1NWH9</accession>
<organism evidence="5 6">
    <name type="scientific">Bifidobacterium gallicum DSM 20093 = LMG 11596</name>
    <dbReference type="NCBI Taxonomy" id="561180"/>
    <lineage>
        <taxon>Bacteria</taxon>
        <taxon>Bacillati</taxon>
        <taxon>Actinomycetota</taxon>
        <taxon>Actinomycetes</taxon>
        <taxon>Bifidobacteriales</taxon>
        <taxon>Bifidobacteriaceae</taxon>
        <taxon>Bifidobacterium</taxon>
    </lineage>
</organism>
<dbReference type="Gene3D" id="3.90.400.10">
    <property type="entry name" value="Oligo-1,6-glucosidase, Domain 2"/>
    <property type="match status" value="1"/>
</dbReference>
<name>D1NWH9_9BIFI</name>
<proteinExistence type="inferred from homology"/>
<keyword evidence="2" id="KW-0378">Hydrolase</keyword>
<dbReference type="FunFam" id="3.20.20.80:FF:000064">
    <property type="entry name" value="Oligo-1,6-glucosidase"/>
    <property type="match status" value="2"/>
</dbReference>
<reference evidence="5 6" key="1">
    <citation type="submission" date="2009-11" db="EMBL/GenBank/DDBJ databases">
        <authorList>
            <person name="Weinstock G."/>
            <person name="Sodergren E."/>
            <person name="Clifton S."/>
            <person name="Fulton L."/>
            <person name="Fulton B."/>
            <person name="Courtney L."/>
            <person name="Fronick C."/>
            <person name="Harrison M."/>
            <person name="Strong C."/>
            <person name="Farmer C."/>
            <person name="Delahaunty K."/>
            <person name="Markovic C."/>
            <person name="Hall O."/>
            <person name="Minx P."/>
            <person name="Tomlinson C."/>
            <person name="Mitreva M."/>
            <person name="Nelson J."/>
            <person name="Hou S."/>
            <person name="Wollam A."/>
            <person name="Pepin K.H."/>
            <person name="Johnson M."/>
            <person name="Bhonagiri V."/>
            <person name="Nash W.E."/>
            <person name="Warren W."/>
            <person name="Chinwalla A."/>
            <person name="Mardis E.R."/>
            <person name="Wilson R.K."/>
        </authorList>
    </citation>
    <scope>NUCLEOTIDE SEQUENCE [LARGE SCALE GENOMIC DNA]</scope>
    <source>
        <strain evidence="5 6">DSM 20093</strain>
    </source>
</reference>